<dbReference type="GO" id="GO:0016740">
    <property type="term" value="F:transferase activity"/>
    <property type="evidence" value="ECO:0007669"/>
    <property type="project" value="UniProtKB-KW"/>
</dbReference>
<dbReference type="InterPro" id="IPR036873">
    <property type="entry name" value="Rhodanese-like_dom_sf"/>
</dbReference>
<evidence type="ECO:0000313" key="2">
    <source>
        <dbReference type="EMBL" id="TFE71774.1"/>
    </source>
</evidence>
<dbReference type="EMBL" id="LXQC01000057">
    <property type="protein sequence ID" value="TFE71774.1"/>
    <property type="molecule type" value="Genomic_DNA"/>
</dbReference>
<gene>
    <name evidence="2" type="ORF">A7Q10_04060</name>
</gene>
<dbReference type="SUPFAM" id="SSF52821">
    <property type="entry name" value="Rhodanese/Cell cycle control phosphatase"/>
    <property type="match status" value="1"/>
</dbReference>
<dbReference type="Gene3D" id="3.40.250.10">
    <property type="entry name" value="Rhodanese-like domain"/>
    <property type="match status" value="1"/>
</dbReference>
<name>A0A4Y8PH55_9BACT</name>
<dbReference type="Pfam" id="PF00581">
    <property type="entry name" value="Rhodanese"/>
    <property type="match status" value="1"/>
</dbReference>
<dbReference type="InterPro" id="IPR001763">
    <property type="entry name" value="Rhodanese-like_dom"/>
</dbReference>
<dbReference type="Proteomes" id="UP000297713">
    <property type="component" value="Unassembled WGS sequence"/>
</dbReference>
<dbReference type="RefSeq" id="WP_134439139.1">
    <property type="nucleotide sequence ID" value="NZ_LXQC01000057.1"/>
</dbReference>
<dbReference type="OrthoDB" id="193951at2"/>
<sequence>MKEKKSFKLTLILFYLAVLSPFSYGETVKKDIFSSESEELEIGSTDPWKKEDVMSTQSLADALKQKMDKTDFILIHVGFSFLYKAGHIPGSIYVGPGKDPEGIETLKKSSEGFPKEKLIILYCGCCPWNQCPNIRPAFNTLKELHFNNLKILFIPHDFAQDWIRKGYPVEKGR</sequence>
<proteinExistence type="predicted"/>
<comment type="caution">
    <text evidence="2">The sequence shown here is derived from an EMBL/GenBank/DDBJ whole genome shotgun (WGS) entry which is preliminary data.</text>
</comment>
<protein>
    <submittedName>
        <fullName evidence="2">Sulfurtransferase</fullName>
    </submittedName>
</protein>
<dbReference type="AlphaFoldDB" id="A0A4Y8PH55"/>
<reference evidence="2 3" key="1">
    <citation type="submission" date="2016-05" db="EMBL/GenBank/DDBJ databases">
        <title>Diversity and Homogeneity among Thermoacidophilic Verrucomicrobia Methanotrophs Linked with Geographical Origin.</title>
        <authorList>
            <person name="Erikstad H.-A."/>
            <person name="Smestad N.B."/>
            <person name="Ceballos R.M."/>
            <person name="Birkeland N.-K."/>
        </authorList>
    </citation>
    <scope>NUCLEOTIDE SEQUENCE [LARGE SCALE GENOMIC DNA]</scope>
    <source>
        <strain evidence="2 3">Phi</strain>
    </source>
</reference>
<evidence type="ECO:0000313" key="3">
    <source>
        <dbReference type="Proteomes" id="UP000297713"/>
    </source>
</evidence>
<keyword evidence="2" id="KW-0808">Transferase</keyword>
<keyword evidence="3" id="KW-1185">Reference proteome</keyword>
<organism evidence="2 3">
    <name type="scientific">Methylacidiphilum caldifontis</name>
    <dbReference type="NCBI Taxonomy" id="2795386"/>
    <lineage>
        <taxon>Bacteria</taxon>
        <taxon>Pseudomonadati</taxon>
        <taxon>Verrucomicrobiota</taxon>
        <taxon>Methylacidiphilae</taxon>
        <taxon>Methylacidiphilales</taxon>
        <taxon>Methylacidiphilaceae</taxon>
        <taxon>Methylacidiphilum (ex Ratnadevi et al. 2023)</taxon>
    </lineage>
</organism>
<evidence type="ECO:0000259" key="1">
    <source>
        <dbReference type="PROSITE" id="PS50206"/>
    </source>
</evidence>
<feature type="domain" description="Rhodanese" evidence="1">
    <location>
        <begin position="68"/>
        <end position="171"/>
    </location>
</feature>
<accession>A0A4Y8PH55</accession>
<dbReference type="PROSITE" id="PS50206">
    <property type="entry name" value="RHODANESE_3"/>
    <property type="match status" value="1"/>
</dbReference>